<name>A0A9P9BNM8_9PEZI</name>
<dbReference type="AlphaFoldDB" id="A0A9P9BNM8"/>
<protein>
    <submittedName>
        <fullName evidence="2">Uncharacterized protein</fullName>
    </submittedName>
</protein>
<gene>
    <name evidence="2" type="ORF">B0I36DRAFT_365041</name>
</gene>
<dbReference type="Proteomes" id="UP000756346">
    <property type="component" value="Unassembled WGS sequence"/>
</dbReference>
<feature type="compositionally biased region" description="Polar residues" evidence="1">
    <location>
        <begin position="1"/>
        <end position="18"/>
    </location>
</feature>
<organism evidence="2 3">
    <name type="scientific">Microdochium trichocladiopsis</name>
    <dbReference type="NCBI Taxonomy" id="1682393"/>
    <lineage>
        <taxon>Eukaryota</taxon>
        <taxon>Fungi</taxon>
        <taxon>Dikarya</taxon>
        <taxon>Ascomycota</taxon>
        <taxon>Pezizomycotina</taxon>
        <taxon>Sordariomycetes</taxon>
        <taxon>Xylariomycetidae</taxon>
        <taxon>Xylariales</taxon>
        <taxon>Microdochiaceae</taxon>
        <taxon>Microdochium</taxon>
    </lineage>
</organism>
<reference evidence="2" key="1">
    <citation type="journal article" date="2021" name="Nat. Commun.">
        <title>Genetic determinants of endophytism in the Arabidopsis root mycobiome.</title>
        <authorList>
            <person name="Mesny F."/>
            <person name="Miyauchi S."/>
            <person name="Thiergart T."/>
            <person name="Pickel B."/>
            <person name="Atanasova L."/>
            <person name="Karlsson M."/>
            <person name="Huettel B."/>
            <person name="Barry K.W."/>
            <person name="Haridas S."/>
            <person name="Chen C."/>
            <person name="Bauer D."/>
            <person name="Andreopoulos W."/>
            <person name="Pangilinan J."/>
            <person name="LaButti K."/>
            <person name="Riley R."/>
            <person name="Lipzen A."/>
            <person name="Clum A."/>
            <person name="Drula E."/>
            <person name="Henrissat B."/>
            <person name="Kohler A."/>
            <person name="Grigoriev I.V."/>
            <person name="Martin F.M."/>
            <person name="Hacquard S."/>
        </authorList>
    </citation>
    <scope>NUCLEOTIDE SEQUENCE</scope>
    <source>
        <strain evidence="2">MPI-CAGE-CH-0230</strain>
    </source>
</reference>
<dbReference type="EMBL" id="JAGTJQ010000007">
    <property type="protein sequence ID" value="KAH7027908.1"/>
    <property type="molecule type" value="Genomic_DNA"/>
</dbReference>
<proteinExistence type="predicted"/>
<dbReference type="RefSeq" id="XP_046010707.1">
    <property type="nucleotide sequence ID" value="XM_046159077.1"/>
</dbReference>
<sequence length="459" mass="51206">MASTQSATSNGPQSTASGNRYLELPPSVADLYRLAITQGPGAAIQDAYQDIQATWYQRCRNFLDKFGSLRAVNAHMERRLGRRDATINALAEELSRTCGIEATLRESNTALAWKERSLTVEVVKLRSELSGQAEKLSAAQDAAKAIMEQSRTFAMSDDDIRMRLAAVAADWQDWVRQYAHRDVALIQSLSRDDKTLLENSVSEFAILDTNCLQEVLFQGAQTKGTPGLFLQGMLASFMSATMFKSPETALRLVATQVGGIHDTEQELQTKADTISELLRVLTTTDEKGGHQTRAMIIRTLSGLLSSHTEGSSSAQAENLHKAQLQISRCYAEEFLKGAARFLCKELDAENMELRNARLAELVEQALIMSTQLWSQRSRVYCGTMEFFDATIPQDQNHTEPHKSQIRLVEEDEAAYHNLPLGMVVQPAILAIGTEDGQRYHEVTRVWLKAQLWRIPHPTM</sequence>
<accession>A0A9P9BNM8</accession>
<keyword evidence="3" id="KW-1185">Reference proteome</keyword>
<feature type="region of interest" description="Disordered" evidence="1">
    <location>
        <begin position="1"/>
        <end position="21"/>
    </location>
</feature>
<evidence type="ECO:0000256" key="1">
    <source>
        <dbReference type="SAM" id="MobiDB-lite"/>
    </source>
</evidence>
<comment type="caution">
    <text evidence="2">The sequence shown here is derived from an EMBL/GenBank/DDBJ whole genome shotgun (WGS) entry which is preliminary data.</text>
</comment>
<evidence type="ECO:0000313" key="3">
    <source>
        <dbReference type="Proteomes" id="UP000756346"/>
    </source>
</evidence>
<evidence type="ECO:0000313" key="2">
    <source>
        <dbReference type="EMBL" id="KAH7027908.1"/>
    </source>
</evidence>
<dbReference type="OrthoDB" id="4156714at2759"/>
<dbReference type="GeneID" id="70188623"/>